<gene>
    <name evidence="3" type="ORF">QUW28_03465</name>
</gene>
<organism evidence="3 4">
    <name type="scientific">Enorma phocaeensis</name>
    <dbReference type="NCBI Taxonomy" id="1871019"/>
    <lineage>
        <taxon>Bacteria</taxon>
        <taxon>Bacillati</taxon>
        <taxon>Actinomycetota</taxon>
        <taxon>Coriobacteriia</taxon>
        <taxon>Coriobacteriales</taxon>
        <taxon>Coriobacteriaceae</taxon>
        <taxon>Enorma</taxon>
    </lineage>
</organism>
<evidence type="ECO:0000313" key="4">
    <source>
        <dbReference type="Proteomes" id="UP001529421"/>
    </source>
</evidence>
<accession>A0ABT7V7T5</accession>
<reference evidence="3 4" key="2">
    <citation type="submission" date="2023-06" db="EMBL/GenBank/DDBJ databases">
        <authorList>
            <person name="Zeman M."/>
            <person name="Kubasova T."/>
            <person name="Jahodarova E."/>
            <person name="Nykrynova M."/>
            <person name="Rychlik I."/>
        </authorList>
    </citation>
    <scope>NUCLEOTIDE SEQUENCE [LARGE SCALE GENOMIC DNA]</scope>
    <source>
        <strain evidence="3 4">154_Feed</strain>
    </source>
</reference>
<sequence>MSMRNVMREGVKPLATGMLVGLMALSSFPTVAFAGESDPQMGEVIYDCAQGLTYYSVDSSHIEDSSRLFFQDLMTGKTKFLSDAYTVPGNPADLNKADGSGVPDVDSSTWESQASRWQELGQIIQGTYGSGTGDSKFKADFDYALGEHLATRRDTTGEVSVEDVHRSGGDDDYYVYGSGFTSASSVADAVDQMENDIWAAYRNAGGGRKDQKDTKDDRLDDVAIEENTALDNYTSNDVWYMDIGAYKTSGKNKKGHYQALGLIFSDFKVSTVLPDDDDYYTHVKNNAASDGEVFLSDLKNETNRDITGAQTLTSTVQETATSTINRNTSLAQAFNMSRTATMGAGGSVVVAKMNSSFGFTMGLTTTGTIQAGWTDSEALTDSLTNTYTVNVPLEPYTNVLLKQYESTTTTTTTYNCPVALEFDVAVVEWTLDPSDNNAKADTRVLAEFKDSAASDLYQRAIVERSLTDGDGINWNSLIGSNTTLEKRVQQLATSYATSTTGATMEVTDNSVTQEVYGKEALRPLDRVSVNHAALYTARLGNMRPGDRFVVNNIALSGYNDQNASYYGFNKLNGHWILVDDTGDEVTDSPIARLEKNPASGLTSLVAGDQSGTLTLRYVIDEDAYTSSLYPGHYTTNDELSRTATLEVHVNAAPEVFQGFIAVSGELTGIVGDAPQAIEGDDALTATVYDPTGKEVAQAVTWEAQELTGITVEDGAVSFSVPGTYHVRARVDDVYSDWCAVTAQPARALGKAEIPESMQLNTEALQMSDVPVATYDQYGDEFATDEPVEWSVVSGGATIEDGMLVPGDSGTIVVEATVGDVTSNRMTVSVTPEDTKAVAWGIDKGVTTMDFDNFDGDGSCTRAMAVTMMWRAAGCPEPASLDTPFTDVDENVWYGKAVAWAYENGVTDGTTPTTFEPGSTVSRAEIVTFLWKQNGRGIIIADGSSFQDVRSTDWFARAVKWAANRGVVIGTSPTTFSPFENCTRQQIMLMIYRNAMR</sequence>
<comment type="caution">
    <text evidence="3">The sequence shown here is derived from an EMBL/GenBank/DDBJ whole genome shotgun (WGS) entry which is preliminary data.</text>
</comment>
<feature type="domain" description="SLH" evidence="2">
    <location>
        <begin position="944"/>
        <end position="996"/>
    </location>
</feature>
<reference evidence="4" key="1">
    <citation type="submission" date="2023-06" db="EMBL/GenBank/DDBJ databases">
        <title>Identification and characterization of horizontal gene transfer across gut microbiota members of farm animals based on homology search.</title>
        <authorList>
            <person name="Zeman M."/>
            <person name="Kubasova T."/>
            <person name="Jahodarova E."/>
            <person name="Nykrynova M."/>
            <person name="Rychlik I."/>
        </authorList>
    </citation>
    <scope>NUCLEOTIDE SEQUENCE [LARGE SCALE GENOMIC DNA]</scope>
    <source>
        <strain evidence="4">154_Feed</strain>
    </source>
</reference>
<dbReference type="PROSITE" id="PS51272">
    <property type="entry name" value="SLH"/>
    <property type="match status" value="2"/>
</dbReference>
<evidence type="ECO:0000313" key="3">
    <source>
        <dbReference type="EMBL" id="MDM8274565.1"/>
    </source>
</evidence>
<dbReference type="Proteomes" id="UP001529421">
    <property type="component" value="Unassembled WGS sequence"/>
</dbReference>
<keyword evidence="1" id="KW-0732">Signal</keyword>
<name>A0ABT7V7T5_9ACTN</name>
<dbReference type="RefSeq" id="WP_289544601.1">
    <property type="nucleotide sequence ID" value="NZ_JAUDDZ010000003.1"/>
</dbReference>
<feature type="signal peptide" evidence="1">
    <location>
        <begin position="1"/>
        <end position="34"/>
    </location>
</feature>
<protein>
    <submittedName>
        <fullName evidence="3">S-layer homology domain-containing protein</fullName>
    </submittedName>
</protein>
<evidence type="ECO:0000256" key="1">
    <source>
        <dbReference type="SAM" id="SignalP"/>
    </source>
</evidence>
<proteinExistence type="predicted"/>
<feature type="domain" description="SLH" evidence="2">
    <location>
        <begin position="880"/>
        <end position="943"/>
    </location>
</feature>
<evidence type="ECO:0000259" key="2">
    <source>
        <dbReference type="PROSITE" id="PS51272"/>
    </source>
</evidence>
<dbReference type="EMBL" id="JAUDDZ010000003">
    <property type="protein sequence ID" value="MDM8274565.1"/>
    <property type="molecule type" value="Genomic_DNA"/>
</dbReference>
<keyword evidence="4" id="KW-1185">Reference proteome</keyword>
<dbReference type="Pfam" id="PF00395">
    <property type="entry name" value="SLH"/>
    <property type="match status" value="2"/>
</dbReference>
<dbReference type="InterPro" id="IPR001119">
    <property type="entry name" value="SLH_dom"/>
</dbReference>
<feature type="chain" id="PRO_5047099261" evidence="1">
    <location>
        <begin position="35"/>
        <end position="996"/>
    </location>
</feature>